<feature type="transmembrane region" description="Helical" evidence="1">
    <location>
        <begin position="849"/>
        <end position="868"/>
    </location>
</feature>
<gene>
    <name evidence="2" type="primary">yfhO_3</name>
    <name evidence="2" type="ORF">SY212_19950</name>
</gene>
<feature type="transmembrane region" description="Helical" evidence="1">
    <location>
        <begin position="354"/>
        <end position="372"/>
    </location>
</feature>
<feature type="transmembrane region" description="Helical" evidence="1">
    <location>
        <begin position="257"/>
        <end position="275"/>
    </location>
</feature>
<evidence type="ECO:0000256" key="1">
    <source>
        <dbReference type="SAM" id="Phobius"/>
    </source>
</evidence>
<feature type="transmembrane region" description="Helical" evidence="1">
    <location>
        <begin position="384"/>
        <end position="403"/>
    </location>
</feature>
<dbReference type="Proteomes" id="UP000494265">
    <property type="component" value="Unassembled WGS sequence"/>
</dbReference>
<feature type="transmembrane region" description="Helical" evidence="1">
    <location>
        <begin position="100"/>
        <end position="124"/>
    </location>
</feature>
<feature type="transmembrane region" description="Helical" evidence="1">
    <location>
        <begin position="433"/>
        <end position="451"/>
    </location>
</feature>
<feature type="transmembrane region" description="Helical" evidence="1">
    <location>
        <begin position="227"/>
        <end position="250"/>
    </location>
</feature>
<organism evidence="2">
    <name type="scientific">Ligilactobacillus agilis</name>
    <dbReference type="NCBI Taxonomy" id="1601"/>
    <lineage>
        <taxon>Bacteria</taxon>
        <taxon>Bacillati</taxon>
        <taxon>Bacillota</taxon>
        <taxon>Bacilli</taxon>
        <taxon>Lactobacillales</taxon>
        <taxon>Lactobacillaceae</taxon>
        <taxon>Ligilactobacillus</taxon>
    </lineage>
</organism>
<dbReference type="EMBL" id="BLAM01000191">
    <property type="protein sequence ID" value="GET06965.1"/>
    <property type="molecule type" value="Genomic_DNA"/>
</dbReference>
<feature type="transmembrane region" description="Helical" evidence="1">
    <location>
        <begin position="131"/>
        <end position="150"/>
    </location>
</feature>
<dbReference type="RefSeq" id="WP_172585155.1">
    <property type="nucleotide sequence ID" value="NZ_BLAM01000191.1"/>
</dbReference>
<keyword evidence="1" id="KW-0472">Membrane</keyword>
<reference evidence="2" key="1">
    <citation type="submission" date="2019-10" db="EMBL/GenBank/DDBJ databases">
        <title>Lactobacillus agilis SY212 Whole Genome Sequencing Project.</title>
        <authorList>
            <person name="Suzuki S."/>
            <person name="Endo A."/>
            <person name="Maeno S."/>
            <person name="Shiwa Y."/>
            <person name="Matsutani M."/>
            <person name="Kajikawa A."/>
        </authorList>
    </citation>
    <scope>NUCLEOTIDE SEQUENCE</scope>
    <source>
        <strain evidence="2">SY212</strain>
    </source>
</reference>
<feature type="transmembrane region" description="Helical" evidence="1">
    <location>
        <begin position="188"/>
        <end position="215"/>
    </location>
</feature>
<dbReference type="AlphaFoldDB" id="A0A6F9XP52"/>
<evidence type="ECO:0000313" key="2">
    <source>
        <dbReference type="EMBL" id="GET06965.1"/>
    </source>
</evidence>
<feature type="transmembrane region" description="Helical" evidence="1">
    <location>
        <begin position="409"/>
        <end position="426"/>
    </location>
</feature>
<dbReference type="PANTHER" id="PTHR38454:SF1">
    <property type="entry name" value="INTEGRAL MEMBRANE PROTEIN"/>
    <property type="match status" value="1"/>
</dbReference>
<feature type="transmembrane region" description="Helical" evidence="1">
    <location>
        <begin position="295"/>
        <end position="311"/>
    </location>
</feature>
<protein>
    <submittedName>
        <fullName evidence="2">Bacterial membrane protein YfhO</fullName>
    </submittedName>
</protein>
<comment type="caution">
    <text evidence="2">The sequence shown here is derived from an EMBL/GenBank/DDBJ whole genome shotgun (WGS) entry which is preliminary data.</text>
</comment>
<dbReference type="InterPro" id="IPR018580">
    <property type="entry name" value="Uncharacterised_YfhO"/>
</dbReference>
<keyword evidence="1" id="KW-0812">Transmembrane</keyword>
<dbReference type="Pfam" id="PF09586">
    <property type="entry name" value="YfhO"/>
    <property type="match status" value="1"/>
</dbReference>
<feature type="transmembrane region" description="Helical" evidence="1">
    <location>
        <begin position="156"/>
        <end position="176"/>
    </location>
</feature>
<dbReference type="PANTHER" id="PTHR38454">
    <property type="entry name" value="INTEGRAL MEMBRANE PROTEIN-RELATED"/>
    <property type="match status" value="1"/>
</dbReference>
<sequence length="876" mass="100404">MILSKLKQYRVYFFSLIAPLIVFSLDLGSSYALNQDFMIGDEVLQYERFFRFYQQFFYHFDFSRFIYSFSNGLGLNTFGQTMYYLADPLNLIMLAFPNDLVPVGIIVLSILKVCLMAVAMIWLLRQEYYKLPSFFMIVISAAYALMGWVNFNLENIIWLSGLIYLPILIGFVQRLWYIPTRKDKMLYVLVLCLAIFSNYYIAYMLCLFLILYVLWAKFTYSLHWRQLLNFIFCSIIAVLLCGIFLVPLGFNLVDTRLSVGLAGTSLGNLSVSQVFSQFGALSSNVLHMANGYPQIYVGLFFYLFLPWYFLNTKIDRIERVASAVVFLILVLSCMFLPLAKFWQGMALPLSSTYRFSFLLSFWVLYLAGRGLIKLDSENYFRTKLGLSLVLWLLLLFSTVMSFILPSQKLTFWLILGINFLFGLVYLGLLLKRWYWLALAFCLYELILAGYFCFHTADHTLSQRFYSDFKQEQVSFTKLKRLDHSWYRVNLISPATTMDTVALNINGANLFSSNISASTVSLAKHLGLNNNKNAISPGEGPNIVNSFLGMKYIYSRHDMDGMVSVTDDVYLNPNALPIGFSITTNKKYQHMEPLDNIFSLYNQATPIAASTWWHRLDVDLASNHASVSNSRVTLDKTPGIDLATNDVNNIETKDVKGISLVNSTDKTGWVTLTYNFPLRTKHELVFDSSVFIDESGLEYKPSGVLLYINGKQYRANAEFLGQFQNAISLPNTNQVVVKYKLPKHTSLDLNKVHVYYYDQDIYQQKTKYIQKNGVSLTQKTNLFLKGTFNVGGNNDTLLFTIPFDRGWQLKVDGQPVGMNDFYSDFVTAKLHGKQLIKGVHTFSMVYHLPGLYFGLLSFIVGLLCFYVVVVRSLPNRN</sequence>
<feature type="transmembrane region" description="Helical" evidence="1">
    <location>
        <begin position="12"/>
        <end position="33"/>
    </location>
</feature>
<proteinExistence type="predicted"/>
<keyword evidence="1" id="KW-1133">Transmembrane helix</keyword>
<name>A0A6F9XP52_9LACO</name>
<accession>A0A6F9XP52</accession>
<feature type="transmembrane region" description="Helical" evidence="1">
    <location>
        <begin position="323"/>
        <end position="342"/>
    </location>
</feature>